<dbReference type="InterPro" id="IPR051872">
    <property type="entry name" value="Cytochrome_b5/Flavoprotein_Rdt"/>
</dbReference>
<dbReference type="GO" id="GO:0004128">
    <property type="term" value="F:cytochrome-b5 reductase activity, acting on NAD(P)H"/>
    <property type="evidence" value="ECO:0007669"/>
    <property type="project" value="TreeGrafter"/>
</dbReference>
<feature type="compositionally biased region" description="Low complexity" evidence="4">
    <location>
        <begin position="103"/>
        <end position="113"/>
    </location>
</feature>
<accession>A0A0F7SHB0</accession>
<proteinExistence type="predicted"/>
<dbReference type="GO" id="GO:0005737">
    <property type="term" value="C:cytoplasm"/>
    <property type="evidence" value="ECO:0007669"/>
    <property type="project" value="TreeGrafter"/>
</dbReference>
<name>A0A0F7SHB0_PHARH</name>
<dbReference type="PANTHER" id="PTHR46237">
    <property type="entry name" value="CYTOCHROME B5 REDUCTASE 4 FAMILY MEMBER"/>
    <property type="match status" value="1"/>
</dbReference>
<feature type="compositionally biased region" description="Polar residues" evidence="4">
    <location>
        <begin position="150"/>
        <end position="163"/>
    </location>
</feature>
<evidence type="ECO:0000256" key="4">
    <source>
        <dbReference type="SAM" id="MobiDB-lite"/>
    </source>
</evidence>
<dbReference type="PANTHER" id="PTHR46237:SF1">
    <property type="entry name" value="CYTOCHROME B5 REDUCTASE 4"/>
    <property type="match status" value="1"/>
</dbReference>
<protein>
    <submittedName>
        <fullName evidence="6">Cytochrome b5</fullName>
    </submittedName>
</protein>
<dbReference type="InterPro" id="IPR036400">
    <property type="entry name" value="Cyt_B5-like_heme/steroid_sf"/>
</dbReference>
<dbReference type="SUPFAM" id="SSF55856">
    <property type="entry name" value="Cytochrome b5-like heme/steroid binding domain"/>
    <property type="match status" value="1"/>
</dbReference>
<dbReference type="EMBL" id="LN483249">
    <property type="protein sequence ID" value="CDZ97755.1"/>
    <property type="molecule type" value="Genomic_DNA"/>
</dbReference>
<evidence type="ECO:0000256" key="2">
    <source>
        <dbReference type="ARBA" id="ARBA00022723"/>
    </source>
</evidence>
<dbReference type="Gene3D" id="3.10.120.10">
    <property type="entry name" value="Cytochrome b5-like heme/steroid binding domain"/>
    <property type="match status" value="1"/>
</dbReference>
<keyword evidence="2" id="KW-0479">Metal-binding</keyword>
<evidence type="ECO:0000256" key="3">
    <source>
        <dbReference type="ARBA" id="ARBA00023004"/>
    </source>
</evidence>
<feature type="domain" description="Cytochrome b5 heme-binding" evidence="5">
    <location>
        <begin position="206"/>
        <end position="282"/>
    </location>
</feature>
<evidence type="ECO:0000259" key="5">
    <source>
        <dbReference type="PROSITE" id="PS50255"/>
    </source>
</evidence>
<reference evidence="6" key="1">
    <citation type="submission" date="2014-08" db="EMBL/GenBank/DDBJ databases">
        <authorList>
            <person name="Sharma Rahul"/>
            <person name="Thines Marco"/>
        </authorList>
    </citation>
    <scope>NUCLEOTIDE SEQUENCE</scope>
</reference>
<feature type="compositionally biased region" description="Low complexity" evidence="4">
    <location>
        <begin position="37"/>
        <end position="49"/>
    </location>
</feature>
<organism evidence="6">
    <name type="scientific">Phaffia rhodozyma</name>
    <name type="common">Yeast</name>
    <name type="synonym">Xanthophyllomyces dendrorhous</name>
    <dbReference type="NCBI Taxonomy" id="264483"/>
    <lineage>
        <taxon>Eukaryota</taxon>
        <taxon>Fungi</taxon>
        <taxon>Dikarya</taxon>
        <taxon>Basidiomycota</taxon>
        <taxon>Agaricomycotina</taxon>
        <taxon>Tremellomycetes</taxon>
        <taxon>Cystofilobasidiales</taxon>
        <taxon>Mrakiaceae</taxon>
        <taxon>Phaffia</taxon>
    </lineage>
</organism>
<evidence type="ECO:0000313" key="6">
    <source>
        <dbReference type="EMBL" id="CDZ97755.1"/>
    </source>
</evidence>
<evidence type="ECO:0000256" key="1">
    <source>
        <dbReference type="ARBA" id="ARBA00022617"/>
    </source>
</evidence>
<dbReference type="GO" id="GO:0020037">
    <property type="term" value="F:heme binding"/>
    <property type="evidence" value="ECO:0007669"/>
    <property type="project" value="TreeGrafter"/>
</dbReference>
<feature type="region of interest" description="Disordered" evidence="4">
    <location>
        <begin position="21"/>
        <end position="163"/>
    </location>
</feature>
<dbReference type="AlphaFoldDB" id="A0A0F7SHB0"/>
<keyword evidence="3" id="KW-0408">Iron</keyword>
<dbReference type="FunFam" id="3.10.120.10:FF:000001">
    <property type="entry name" value="Cytochrome b5 reductase 4"/>
    <property type="match status" value="1"/>
</dbReference>
<dbReference type="SMART" id="SM01117">
    <property type="entry name" value="Cyt-b5"/>
    <property type="match status" value="1"/>
</dbReference>
<dbReference type="Pfam" id="PF00173">
    <property type="entry name" value="Cyt-b5"/>
    <property type="match status" value="1"/>
</dbReference>
<dbReference type="InterPro" id="IPR001199">
    <property type="entry name" value="Cyt_B5-like_heme/steroid-bd"/>
</dbReference>
<dbReference type="GO" id="GO:0046872">
    <property type="term" value="F:metal ion binding"/>
    <property type="evidence" value="ECO:0007669"/>
    <property type="project" value="UniProtKB-KW"/>
</dbReference>
<keyword evidence="1" id="KW-0349">Heme</keyword>
<sequence>MSAWIPTSVASTFNTLLASVSTPQNTPLVPSDLSVLSAESEPSSDSSPEFPAPPSIPVSESEKSTPKPPVPVFEFNPPAQDADKEEDDDDPPPFPLLESHQRSSGPSSSKKPSIPLPPPSFTLSAPSAPLRDPLTSTFEDDPKPSKPRSVASSKGSLGTPTTTTKVVKAREKVALAPGHSALDWARVKSSGQYQGKSLKGDITHFPMRVTPSELKKHNKPHDAWTAINGRVYNLTPYNKFHPGGEKELLRCAGRDGTKLFMATHAWVNADFMMDGCMVGMLVPE</sequence>
<dbReference type="PROSITE" id="PS50255">
    <property type="entry name" value="CYTOCHROME_B5_2"/>
    <property type="match status" value="1"/>
</dbReference>